<evidence type="ECO:0000313" key="1">
    <source>
        <dbReference type="EMBL" id="OKP14947.1"/>
    </source>
</evidence>
<accession>A0A1Q5UR42</accession>
<keyword evidence="2" id="KW-1185">Reference proteome</keyword>
<comment type="caution">
    <text evidence="1">The sequence shown here is derived from an EMBL/GenBank/DDBJ whole genome shotgun (WGS) entry which is preliminary data.</text>
</comment>
<proteinExistence type="predicted"/>
<organism evidence="1 2">
    <name type="scientific">Penicillium subrubescens</name>
    <dbReference type="NCBI Taxonomy" id="1316194"/>
    <lineage>
        <taxon>Eukaryota</taxon>
        <taxon>Fungi</taxon>
        <taxon>Dikarya</taxon>
        <taxon>Ascomycota</taxon>
        <taxon>Pezizomycotina</taxon>
        <taxon>Eurotiomycetes</taxon>
        <taxon>Eurotiomycetidae</taxon>
        <taxon>Eurotiales</taxon>
        <taxon>Aspergillaceae</taxon>
        <taxon>Penicillium</taxon>
    </lineage>
</organism>
<reference evidence="1 2" key="1">
    <citation type="submission" date="2016-10" db="EMBL/GenBank/DDBJ databases">
        <title>Genome sequence of the ascomycete fungus Penicillium subrubescens.</title>
        <authorList>
            <person name="De Vries R.P."/>
            <person name="Peng M."/>
            <person name="Dilokpimol A."/>
            <person name="Hilden K."/>
            <person name="Makela M.R."/>
            <person name="Grigoriev I."/>
            <person name="Riley R."/>
            <person name="Granchi Z."/>
        </authorList>
    </citation>
    <scope>NUCLEOTIDE SEQUENCE [LARGE SCALE GENOMIC DNA]</scope>
    <source>
        <strain evidence="1 2">CBS 132785</strain>
    </source>
</reference>
<dbReference type="EMBL" id="MNBE01000043">
    <property type="protein sequence ID" value="OKP14947.1"/>
    <property type="molecule type" value="Genomic_DNA"/>
</dbReference>
<name>A0A1Q5UR42_9EURO</name>
<dbReference type="Proteomes" id="UP000186955">
    <property type="component" value="Unassembled WGS sequence"/>
</dbReference>
<gene>
    <name evidence="1" type="ORF">PENSUB_4697</name>
</gene>
<evidence type="ECO:0000313" key="2">
    <source>
        <dbReference type="Proteomes" id="UP000186955"/>
    </source>
</evidence>
<sequence>MMIQDDSDYMPGPGGMAAMVWQQLIDRRAAGIVGGDPYALVASEPTSSGRFFGGAMSDSSIA</sequence>
<dbReference type="AlphaFoldDB" id="A0A1Q5UR42"/>
<protein>
    <submittedName>
        <fullName evidence="1">Uncharacterized protein</fullName>
    </submittedName>
</protein>